<evidence type="ECO:0000313" key="2">
    <source>
        <dbReference type="Proteomes" id="UP000824243"/>
    </source>
</evidence>
<dbReference type="EMBL" id="DXFA01000106">
    <property type="protein sequence ID" value="HIX48554.1"/>
    <property type="molecule type" value="Genomic_DNA"/>
</dbReference>
<sequence length="79" mass="9212">MKMDETVYRDMFAELEGYEKRGIDISLDGYHASALQIVTAHMTKEEGTYMRDYDIDRDGRIEALRFTDINENSRAEDTP</sequence>
<proteinExistence type="predicted"/>
<reference evidence="1" key="2">
    <citation type="submission" date="2021-04" db="EMBL/GenBank/DDBJ databases">
        <authorList>
            <person name="Gilroy R."/>
        </authorList>
    </citation>
    <scope>NUCLEOTIDE SEQUENCE</scope>
    <source>
        <strain evidence="1">ChiSjej5B23-15282</strain>
    </source>
</reference>
<dbReference type="Proteomes" id="UP000824243">
    <property type="component" value="Unassembled WGS sequence"/>
</dbReference>
<comment type="caution">
    <text evidence="1">The sequence shown here is derived from an EMBL/GenBank/DDBJ whole genome shotgun (WGS) entry which is preliminary data.</text>
</comment>
<name>A0A9D1VX24_9FIRM</name>
<dbReference type="AlphaFoldDB" id="A0A9D1VX24"/>
<accession>A0A9D1VX24</accession>
<evidence type="ECO:0000313" key="1">
    <source>
        <dbReference type="EMBL" id="HIX48554.1"/>
    </source>
</evidence>
<gene>
    <name evidence="1" type="ORF">H9981_06040</name>
</gene>
<organism evidence="1 2">
    <name type="scientific">Candidatus Mediterraneibacter caccavium</name>
    <dbReference type="NCBI Taxonomy" id="2838661"/>
    <lineage>
        <taxon>Bacteria</taxon>
        <taxon>Bacillati</taxon>
        <taxon>Bacillota</taxon>
        <taxon>Clostridia</taxon>
        <taxon>Lachnospirales</taxon>
        <taxon>Lachnospiraceae</taxon>
        <taxon>Mediterraneibacter</taxon>
    </lineage>
</organism>
<reference evidence="1" key="1">
    <citation type="journal article" date="2021" name="PeerJ">
        <title>Extensive microbial diversity within the chicken gut microbiome revealed by metagenomics and culture.</title>
        <authorList>
            <person name="Gilroy R."/>
            <person name="Ravi A."/>
            <person name="Getino M."/>
            <person name="Pursley I."/>
            <person name="Horton D.L."/>
            <person name="Alikhan N.F."/>
            <person name="Baker D."/>
            <person name="Gharbi K."/>
            <person name="Hall N."/>
            <person name="Watson M."/>
            <person name="Adriaenssens E.M."/>
            <person name="Foster-Nyarko E."/>
            <person name="Jarju S."/>
            <person name="Secka A."/>
            <person name="Antonio M."/>
            <person name="Oren A."/>
            <person name="Chaudhuri R.R."/>
            <person name="La Ragione R."/>
            <person name="Hildebrand F."/>
            <person name="Pallen M.J."/>
        </authorList>
    </citation>
    <scope>NUCLEOTIDE SEQUENCE</scope>
    <source>
        <strain evidence="1">ChiSjej5B23-15282</strain>
    </source>
</reference>
<protein>
    <submittedName>
        <fullName evidence="1">Uncharacterized protein</fullName>
    </submittedName>
</protein>